<accession>A0A1H7MFW4</accession>
<dbReference type="UniPathway" id="UPA00344"/>
<dbReference type="GO" id="GO:0016779">
    <property type="term" value="F:nucleotidyltransferase activity"/>
    <property type="evidence" value="ECO:0007669"/>
    <property type="project" value="UniProtKB-KW"/>
</dbReference>
<protein>
    <submittedName>
        <fullName evidence="1">Molybdenum cofactor cytidylyltransferase</fullName>
    </submittedName>
</protein>
<gene>
    <name evidence="1" type="ORF">SAMN04488526_1919</name>
</gene>
<proteinExistence type="predicted"/>
<name>A0A1H7MFW4_9RHOB</name>
<dbReference type="InterPro" id="IPR036425">
    <property type="entry name" value="MoaB/Mog-like_dom_sf"/>
</dbReference>
<dbReference type="RefSeq" id="WP_092762200.1">
    <property type="nucleotide sequence ID" value="NZ_FNZQ01000003.1"/>
</dbReference>
<dbReference type="CDD" id="cd03522">
    <property type="entry name" value="MoeA_like"/>
    <property type="match status" value="1"/>
</dbReference>
<keyword evidence="1" id="KW-0548">Nucleotidyltransferase</keyword>
<dbReference type="EMBL" id="FNZQ01000003">
    <property type="protein sequence ID" value="SEL10044.1"/>
    <property type="molecule type" value="Genomic_DNA"/>
</dbReference>
<dbReference type="STRING" id="188906.SAMN04488526_1919"/>
<keyword evidence="1" id="KW-0808">Transferase</keyword>
<reference evidence="1 2" key="1">
    <citation type="submission" date="2016-10" db="EMBL/GenBank/DDBJ databases">
        <authorList>
            <person name="de Groot N.N."/>
        </authorList>
    </citation>
    <scope>NUCLEOTIDE SEQUENCE [LARGE SCALE GENOMIC DNA]</scope>
    <source>
        <strain evidence="1 2">DSM 14858</strain>
    </source>
</reference>
<dbReference type="AlphaFoldDB" id="A0A1H7MFW4"/>
<dbReference type="Proteomes" id="UP000199283">
    <property type="component" value="Unassembled WGS sequence"/>
</dbReference>
<sequence>MIFGDVPLDRAAGAILAHSVRLPEGRLRKGVVLGDAEVARLRDAGIDHVTVARLTSTDMDENEAATRIGSALLADGLELRPAFTGRANLHATQAGVFEVSRQRIDALNLCDPDITVATLPEWQRVAAGMMVATVKIIPYAADFAVFGPHLDAARGALRLHPPAIDRAELIVTKLTGAPTGVMAVLSRLDRLGVAHSVTEVAHEIGALSQVLAAGDAPLRLILTASATSDVRDVGPAALVAAGGRLTRFGMPVDPGNLLFLGDLKDARVIGLPGCARSPALNGADWVLERVICGVPVTSGDIAGMGVGGLLNEIPTRPQPRDRANR</sequence>
<organism evidence="1 2">
    <name type="scientific">Jannaschia helgolandensis</name>
    <dbReference type="NCBI Taxonomy" id="188906"/>
    <lineage>
        <taxon>Bacteria</taxon>
        <taxon>Pseudomonadati</taxon>
        <taxon>Pseudomonadota</taxon>
        <taxon>Alphaproteobacteria</taxon>
        <taxon>Rhodobacterales</taxon>
        <taxon>Roseobacteraceae</taxon>
        <taxon>Jannaschia</taxon>
    </lineage>
</organism>
<dbReference type="OrthoDB" id="9779263at2"/>
<evidence type="ECO:0000313" key="1">
    <source>
        <dbReference type="EMBL" id="SEL10044.1"/>
    </source>
</evidence>
<dbReference type="SUPFAM" id="SSF53218">
    <property type="entry name" value="Molybdenum cofactor biosynthesis proteins"/>
    <property type="match status" value="1"/>
</dbReference>
<evidence type="ECO:0000313" key="2">
    <source>
        <dbReference type="Proteomes" id="UP000199283"/>
    </source>
</evidence>
<keyword evidence="2" id="KW-1185">Reference proteome</keyword>